<feature type="signal peptide" evidence="2">
    <location>
        <begin position="1"/>
        <end position="19"/>
    </location>
</feature>
<feature type="region of interest" description="Disordered" evidence="1">
    <location>
        <begin position="70"/>
        <end position="92"/>
    </location>
</feature>
<evidence type="ECO:0000256" key="2">
    <source>
        <dbReference type="SAM" id="SignalP"/>
    </source>
</evidence>
<protein>
    <submittedName>
        <fullName evidence="3">Consensus disorder prediction</fullName>
    </submittedName>
</protein>
<evidence type="ECO:0000313" key="3">
    <source>
        <dbReference type="EMBL" id="SOB73538.1"/>
    </source>
</evidence>
<organism evidence="3 4">
    <name type="scientific">Anaerobutyricum hallii</name>
    <dbReference type="NCBI Taxonomy" id="39488"/>
    <lineage>
        <taxon>Bacteria</taxon>
        <taxon>Bacillati</taxon>
        <taxon>Bacillota</taxon>
        <taxon>Clostridia</taxon>
        <taxon>Lachnospirales</taxon>
        <taxon>Lachnospiraceae</taxon>
        <taxon>Anaerobutyricum</taxon>
    </lineage>
</organism>
<reference evidence="4" key="1">
    <citation type="submission" date="2017-09" db="EMBL/GenBank/DDBJ databases">
        <authorList>
            <person name="Shetty A S."/>
        </authorList>
    </citation>
    <scope>NUCLEOTIDE SEQUENCE [LARGE SCALE GENOMIC DNA]</scope>
</reference>
<dbReference type="Proteomes" id="UP000217549">
    <property type="component" value="Chromosome I"/>
</dbReference>
<name>A0A285PV82_9FIRM</name>
<dbReference type="RefSeq" id="WP_096241268.1">
    <property type="nucleotide sequence ID" value="NZ_LT907978.1"/>
</dbReference>
<gene>
    <name evidence="3" type="ORF">EHLA_2986</name>
</gene>
<keyword evidence="2" id="KW-0732">Signal</keyword>
<dbReference type="EMBL" id="LT907978">
    <property type="protein sequence ID" value="SOB73538.1"/>
    <property type="molecule type" value="Genomic_DNA"/>
</dbReference>
<dbReference type="AlphaFoldDB" id="A0A285PV82"/>
<dbReference type="KEGG" id="ehl:EHLA_2986"/>
<proteinExistence type="predicted"/>
<evidence type="ECO:0000256" key="1">
    <source>
        <dbReference type="SAM" id="MobiDB-lite"/>
    </source>
</evidence>
<feature type="chain" id="PRO_5038763410" evidence="2">
    <location>
        <begin position="20"/>
        <end position="92"/>
    </location>
</feature>
<sequence length="92" mass="9962">MKKIVGMIMAVTIALSLNACTFTDQSETSDMVDESVSVDQGGQVIRVDIPNGDGTFTTLEGEKAQKWYDKAGEEDQQEAAEEASTQSIEDVK</sequence>
<evidence type="ECO:0000313" key="4">
    <source>
        <dbReference type="Proteomes" id="UP000217549"/>
    </source>
</evidence>
<keyword evidence="4" id="KW-1185">Reference proteome</keyword>
<accession>A0A285PV82</accession>